<protein>
    <submittedName>
        <fullName evidence="1">Uncharacterized protein</fullName>
    </submittedName>
</protein>
<geneLocation type="plasmid" evidence="1 2">
    <name>unnamed</name>
</geneLocation>
<dbReference type="Proteomes" id="UP001055159">
    <property type="component" value="Plasmid unnamed"/>
</dbReference>
<dbReference type="EMBL" id="CP092428">
    <property type="protein sequence ID" value="ULP39930.1"/>
    <property type="molecule type" value="Genomic_DNA"/>
</dbReference>
<keyword evidence="2" id="KW-1185">Reference proteome</keyword>
<reference evidence="1" key="1">
    <citation type="submission" date="2022-08" db="EMBL/GenBank/DDBJ databases">
        <title>Whole genome sequencing of non-tuberculosis mycobacteria type-strains.</title>
        <authorList>
            <person name="Igarashi Y."/>
            <person name="Osugi A."/>
            <person name="Mitarai S."/>
        </authorList>
    </citation>
    <scope>NUCLEOTIDE SEQUENCE</scope>
    <source>
        <strain evidence="1">JCM 16372</strain>
    </source>
</reference>
<evidence type="ECO:0000313" key="1">
    <source>
        <dbReference type="EMBL" id="ULP39930.1"/>
    </source>
</evidence>
<sequence length="77" mass="8218">MPAAVAVVVVAAIVVAVVVLRAGKPRPDWCAIKERIDFETTSHVLAVNPPADANRAAMDDPTNRPFCPGNPMRCCPH</sequence>
<proteinExistence type="predicted"/>
<evidence type="ECO:0000313" key="2">
    <source>
        <dbReference type="Proteomes" id="UP001055159"/>
    </source>
</evidence>
<accession>A0ABY3UMX6</accession>
<gene>
    <name evidence="1" type="ORF">MJO55_28865</name>
</gene>
<name>A0ABY3UMX6_9MYCO</name>
<keyword evidence="1" id="KW-0614">Plasmid</keyword>
<dbReference type="RefSeq" id="WP_239736400.1">
    <property type="nucleotide sequence ID" value="NZ_CP092428.2"/>
</dbReference>
<organism evidence="1 2">
    <name type="scientific">Mycolicibacterium rufum</name>
    <dbReference type="NCBI Taxonomy" id="318424"/>
    <lineage>
        <taxon>Bacteria</taxon>
        <taxon>Bacillati</taxon>
        <taxon>Actinomycetota</taxon>
        <taxon>Actinomycetes</taxon>
        <taxon>Mycobacteriales</taxon>
        <taxon>Mycobacteriaceae</taxon>
        <taxon>Mycolicibacterium</taxon>
    </lineage>
</organism>